<proteinExistence type="predicted"/>
<protein>
    <submittedName>
        <fullName evidence="1">Uncharacterized protein</fullName>
    </submittedName>
</protein>
<name>A0ACC0DVY0_9BASI</name>
<reference evidence="1 2" key="3">
    <citation type="journal article" date="2022" name="Microbiol. Spectr.">
        <title>Folding features and dynamics of 3D genome architecture in plant fungal pathogens.</title>
        <authorList>
            <person name="Xia C."/>
        </authorList>
    </citation>
    <scope>NUCLEOTIDE SEQUENCE [LARGE SCALE GENOMIC DNA]</scope>
    <source>
        <strain evidence="1 2">93-210</strain>
    </source>
</reference>
<dbReference type="Proteomes" id="UP001060170">
    <property type="component" value="Chromosome 15"/>
</dbReference>
<reference evidence="2" key="1">
    <citation type="journal article" date="2018" name="BMC Genomics">
        <title>Genomic insights into host adaptation between the wheat stripe rust pathogen (Puccinia striiformis f. sp. tritici) and the barley stripe rust pathogen (Puccinia striiformis f. sp. hordei).</title>
        <authorList>
            <person name="Xia C."/>
            <person name="Wang M."/>
            <person name="Yin C."/>
            <person name="Cornejo O.E."/>
            <person name="Hulbert S.H."/>
            <person name="Chen X."/>
        </authorList>
    </citation>
    <scope>NUCLEOTIDE SEQUENCE [LARGE SCALE GENOMIC DNA]</scope>
    <source>
        <strain evidence="2">93-210</strain>
    </source>
</reference>
<sequence length="59" mass="6355">MALSLSPTSSTLGLINTNSILLLVKNSNGQTEISTGLKDAKEMLSFNPWPTFSPLSFKI</sequence>
<accession>A0ACC0DVY0</accession>
<evidence type="ECO:0000313" key="1">
    <source>
        <dbReference type="EMBL" id="KAI7938970.1"/>
    </source>
</evidence>
<keyword evidence="2" id="KW-1185">Reference proteome</keyword>
<dbReference type="EMBL" id="CM045879">
    <property type="protein sequence ID" value="KAI7938970.1"/>
    <property type="molecule type" value="Genomic_DNA"/>
</dbReference>
<gene>
    <name evidence="1" type="ORF">MJO28_014549</name>
</gene>
<comment type="caution">
    <text evidence="1">The sequence shown here is derived from an EMBL/GenBank/DDBJ whole genome shotgun (WGS) entry which is preliminary data.</text>
</comment>
<organism evidence="1 2">
    <name type="scientific">Puccinia striiformis f. sp. tritici</name>
    <dbReference type="NCBI Taxonomy" id="168172"/>
    <lineage>
        <taxon>Eukaryota</taxon>
        <taxon>Fungi</taxon>
        <taxon>Dikarya</taxon>
        <taxon>Basidiomycota</taxon>
        <taxon>Pucciniomycotina</taxon>
        <taxon>Pucciniomycetes</taxon>
        <taxon>Pucciniales</taxon>
        <taxon>Pucciniaceae</taxon>
        <taxon>Puccinia</taxon>
    </lineage>
</organism>
<reference evidence="2" key="2">
    <citation type="journal article" date="2018" name="Mol. Plant Microbe Interact.">
        <title>Genome sequence resources for the wheat stripe rust pathogen (Puccinia striiformis f. sp. tritici) and the barley stripe rust pathogen (Puccinia striiformis f. sp. hordei).</title>
        <authorList>
            <person name="Xia C."/>
            <person name="Wang M."/>
            <person name="Yin C."/>
            <person name="Cornejo O.E."/>
            <person name="Hulbert S.H."/>
            <person name="Chen X."/>
        </authorList>
    </citation>
    <scope>NUCLEOTIDE SEQUENCE [LARGE SCALE GENOMIC DNA]</scope>
    <source>
        <strain evidence="2">93-210</strain>
    </source>
</reference>
<evidence type="ECO:0000313" key="2">
    <source>
        <dbReference type="Proteomes" id="UP001060170"/>
    </source>
</evidence>